<dbReference type="InterPro" id="IPR050603">
    <property type="entry name" value="MYST_HAT"/>
</dbReference>
<evidence type="ECO:0000256" key="3">
    <source>
        <dbReference type="ARBA" id="ARBA00013184"/>
    </source>
</evidence>
<proteinExistence type="inferred from homology"/>
<evidence type="ECO:0000256" key="5">
    <source>
        <dbReference type="ARBA" id="ARBA00022723"/>
    </source>
</evidence>
<evidence type="ECO:0000256" key="12">
    <source>
        <dbReference type="SAM" id="MobiDB-lite"/>
    </source>
</evidence>
<evidence type="ECO:0000256" key="4">
    <source>
        <dbReference type="ARBA" id="ARBA00022679"/>
    </source>
</evidence>
<reference evidence="14 15" key="1">
    <citation type="submission" date="2015-09" db="EMBL/GenBank/DDBJ databases">
        <title>Draft genome of the parasitic nematode Teladorsagia circumcincta isolate WARC Sus (inbred).</title>
        <authorList>
            <person name="Mitreva M."/>
        </authorList>
    </citation>
    <scope>NUCLEOTIDE SEQUENCE [LARGE SCALE GENOMIC DNA]</scope>
    <source>
        <strain evidence="14 15">S</strain>
    </source>
</reference>
<dbReference type="EMBL" id="KZ350463">
    <property type="protein sequence ID" value="PIO63848.1"/>
    <property type="molecule type" value="Genomic_DNA"/>
</dbReference>
<dbReference type="InterPro" id="IPR016181">
    <property type="entry name" value="Acyl_CoA_acyltransferase"/>
</dbReference>
<keyword evidence="6" id="KW-0863">Zinc-finger</keyword>
<keyword evidence="7" id="KW-0862">Zinc</keyword>
<comment type="catalytic activity">
    <reaction evidence="11">
        <text>L-lysyl-[protein] + acetyl-CoA = N(6)-acetyl-L-lysyl-[protein] + CoA + H(+)</text>
        <dbReference type="Rhea" id="RHEA:45948"/>
        <dbReference type="Rhea" id="RHEA-COMP:9752"/>
        <dbReference type="Rhea" id="RHEA-COMP:10731"/>
        <dbReference type="ChEBI" id="CHEBI:15378"/>
        <dbReference type="ChEBI" id="CHEBI:29969"/>
        <dbReference type="ChEBI" id="CHEBI:57287"/>
        <dbReference type="ChEBI" id="CHEBI:57288"/>
        <dbReference type="ChEBI" id="CHEBI:61930"/>
        <dbReference type="EC" id="2.3.1.48"/>
    </reaction>
</comment>
<name>A0A2G9U0Z6_TELCI</name>
<comment type="similarity">
    <text evidence="2 11">Belongs to the MYST (SAS/MOZ) family.</text>
</comment>
<dbReference type="Gene3D" id="1.10.10.10">
    <property type="entry name" value="Winged helix-like DNA-binding domain superfamily/Winged helix DNA-binding domain"/>
    <property type="match status" value="1"/>
</dbReference>
<dbReference type="GO" id="GO:0006355">
    <property type="term" value="P:regulation of DNA-templated transcription"/>
    <property type="evidence" value="ECO:0007669"/>
    <property type="project" value="InterPro"/>
</dbReference>
<dbReference type="InterPro" id="IPR040706">
    <property type="entry name" value="Zf-MYST"/>
</dbReference>
<evidence type="ECO:0000256" key="6">
    <source>
        <dbReference type="ARBA" id="ARBA00022771"/>
    </source>
</evidence>
<organism evidence="14 15">
    <name type="scientific">Teladorsagia circumcincta</name>
    <name type="common">Brown stomach worm</name>
    <name type="synonym">Ostertagia circumcincta</name>
    <dbReference type="NCBI Taxonomy" id="45464"/>
    <lineage>
        <taxon>Eukaryota</taxon>
        <taxon>Metazoa</taxon>
        <taxon>Ecdysozoa</taxon>
        <taxon>Nematoda</taxon>
        <taxon>Chromadorea</taxon>
        <taxon>Rhabditida</taxon>
        <taxon>Rhabditina</taxon>
        <taxon>Rhabditomorpha</taxon>
        <taxon>Strongyloidea</taxon>
        <taxon>Trichostrongylidae</taxon>
        <taxon>Teladorsagia</taxon>
    </lineage>
</organism>
<keyword evidence="8" id="KW-0156">Chromatin regulator</keyword>
<accession>A0A2G9U0Z6</accession>
<evidence type="ECO:0000256" key="9">
    <source>
        <dbReference type="ARBA" id="ARBA00022990"/>
    </source>
</evidence>
<evidence type="ECO:0000313" key="15">
    <source>
        <dbReference type="Proteomes" id="UP000230423"/>
    </source>
</evidence>
<sequence>MMGEEHGTHQQNDDTSPLLDKILPSTGEEERVASSSKKLRVMPAASRRRRRKIITMKKNRRRHASVSNIFGSPIRRKINVDEWVREGCGKYTKDAVLMFEKVQEEEQRLKQQRLSESGGIEWVNLGGHYKIKTWYSGNYPAEYSGLKTIYVCDGCFSYFGHEPSQIRHMAKCPYRFAPPGDEIYRDKQKNISVFEVHGTVEPMYCSNLCRLTMLWLENKVIFMDVEPFDFYIVTGYLLSRLSGLPGGPERPFSIQGGQVYKKYWCDRLLHLIFTKAQLFGWENMRLDIGDLARETGIQEAEVLEALTGLCNSEWSRNNRSLIVKITESGVMEIGKYIAEKNRSRLLAKEECLDPTFKLIGDVMVGALRIPAEAIHS</sequence>
<feature type="compositionally biased region" description="Basic and acidic residues" evidence="12">
    <location>
        <begin position="1"/>
        <end position="12"/>
    </location>
</feature>
<dbReference type="Pfam" id="PF17772">
    <property type="entry name" value="zf-MYST"/>
    <property type="match status" value="1"/>
</dbReference>
<keyword evidence="4" id="KW-0808">Transferase</keyword>
<evidence type="ECO:0000259" key="13">
    <source>
        <dbReference type="PROSITE" id="PS51726"/>
    </source>
</evidence>
<dbReference type="GO" id="GO:0004402">
    <property type="term" value="F:histone acetyltransferase activity"/>
    <property type="evidence" value="ECO:0007669"/>
    <property type="project" value="InterPro"/>
</dbReference>
<dbReference type="OrthoDB" id="5862462at2759"/>
<feature type="domain" description="MYST-type HAT" evidence="13">
    <location>
        <begin position="115"/>
        <end position="354"/>
    </location>
</feature>
<keyword evidence="10 11" id="KW-0539">Nucleus</keyword>
<dbReference type="Proteomes" id="UP000230423">
    <property type="component" value="Unassembled WGS sequence"/>
</dbReference>
<evidence type="ECO:0000313" key="14">
    <source>
        <dbReference type="EMBL" id="PIO63848.1"/>
    </source>
</evidence>
<keyword evidence="5" id="KW-0479">Metal-binding</keyword>
<dbReference type="PANTHER" id="PTHR10615:SF161">
    <property type="entry name" value="HISTONE ACETYLTRANSFERASE KAT7"/>
    <property type="match status" value="1"/>
</dbReference>
<dbReference type="InterPro" id="IPR002717">
    <property type="entry name" value="HAT_MYST-type"/>
</dbReference>
<evidence type="ECO:0000256" key="8">
    <source>
        <dbReference type="ARBA" id="ARBA00022853"/>
    </source>
</evidence>
<dbReference type="Gene3D" id="3.40.630.30">
    <property type="match status" value="2"/>
</dbReference>
<dbReference type="SUPFAM" id="SSF55729">
    <property type="entry name" value="Acyl-CoA N-acyltransferases (Nat)"/>
    <property type="match status" value="1"/>
</dbReference>
<gene>
    <name evidence="14" type="ORF">TELCIR_14539</name>
</gene>
<evidence type="ECO:0000256" key="1">
    <source>
        <dbReference type="ARBA" id="ARBA00004123"/>
    </source>
</evidence>
<dbReference type="InterPro" id="IPR036388">
    <property type="entry name" value="WH-like_DNA-bd_sf"/>
</dbReference>
<evidence type="ECO:0000256" key="2">
    <source>
        <dbReference type="ARBA" id="ARBA00010107"/>
    </source>
</evidence>
<dbReference type="Pfam" id="PF01853">
    <property type="entry name" value="MOZ_SAS"/>
    <property type="match status" value="2"/>
</dbReference>
<keyword evidence="15" id="KW-1185">Reference proteome</keyword>
<dbReference type="PANTHER" id="PTHR10615">
    <property type="entry name" value="HISTONE ACETYLTRANSFERASE"/>
    <property type="match status" value="1"/>
</dbReference>
<protein>
    <recommendedName>
        <fullName evidence="3 11">Histone acetyltransferase</fullName>
        <ecNumber evidence="3 11">2.3.1.48</ecNumber>
    </recommendedName>
</protein>
<evidence type="ECO:0000256" key="10">
    <source>
        <dbReference type="ARBA" id="ARBA00023242"/>
    </source>
</evidence>
<keyword evidence="9" id="KW-0007">Acetylation</keyword>
<feature type="region of interest" description="Disordered" evidence="12">
    <location>
        <begin position="1"/>
        <end position="48"/>
    </location>
</feature>
<dbReference type="Gene3D" id="3.30.60.60">
    <property type="entry name" value="N-acetyl transferase-like"/>
    <property type="match status" value="1"/>
</dbReference>
<evidence type="ECO:0000256" key="11">
    <source>
        <dbReference type="RuleBase" id="RU361211"/>
    </source>
</evidence>
<dbReference type="PROSITE" id="PS51726">
    <property type="entry name" value="MYST_HAT"/>
    <property type="match status" value="1"/>
</dbReference>
<comment type="subcellular location">
    <subcellularLocation>
        <location evidence="1 11">Nucleus</location>
    </subcellularLocation>
</comment>
<dbReference type="EC" id="2.3.1.48" evidence="3 11"/>
<dbReference type="AlphaFoldDB" id="A0A2G9U0Z6"/>
<evidence type="ECO:0000256" key="7">
    <source>
        <dbReference type="ARBA" id="ARBA00022833"/>
    </source>
</evidence>